<accession>A0A0N4YCH8</accession>
<evidence type="ECO:0000313" key="5">
    <source>
        <dbReference type="Proteomes" id="UP000271162"/>
    </source>
</evidence>
<dbReference type="Pfam" id="PF03564">
    <property type="entry name" value="DUF1759"/>
    <property type="match status" value="1"/>
</dbReference>
<keyword evidence="5" id="KW-1185">Reference proteome</keyword>
<feature type="compositionally biased region" description="Low complexity" evidence="2">
    <location>
        <begin position="399"/>
        <end position="410"/>
    </location>
</feature>
<keyword evidence="1" id="KW-0479">Metal-binding</keyword>
<dbReference type="GO" id="GO:0005737">
    <property type="term" value="C:cytoplasm"/>
    <property type="evidence" value="ECO:0007669"/>
    <property type="project" value="UniProtKB-ARBA"/>
</dbReference>
<dbReference type="PROSITE" id="PS50158">
    <property type="entry name" value="ZF_CCHC"/>
    <property type="match status" value="1"/>
</dbReference>
<dbReference type="InterPro" id="IPR001878">
    <property type="entry name" value="Znf_CCHC"/>
</dbReference>
<evidence type="ECO:0000313" key="4">
    <source>
        <dbReference type="EMBL" id="VDL77836.1"/>
    </source>
</evidence>
<feature type="compositionally biased region" description="Polar residues" evidence="2">
    <location>
        <begin position="411"/>
        <end position="421"/>
    </location>
</feature>
<feature type="domain" description="CCHC-type" evidence="3">
    <location>
        <begin position="331"/>
        <end position="346"/>
    </location>
</feature>
<dbReference type="GO" id="GO:0003676">
    <property type="term" value="F:nucleic acid binding"/>
    <property type="evidence" value="ECO:0007669"/>
    <property type="project" value="InterPro"/>
</dbReference>
<proteinExistence type="predicted"/>
<dbReference type="InterPro" id="IPR005312">
    <property type="entry name" value="DUF1759"/>
</dbReference>
<dbReference type="GO" id="GO:0019899">
    <property type="term" value="F:enzyme binding"/>
    <property type="evidence" value="ECO:0007669"/>
    <property type="project" value="UniProtKB-ARBA"/>
</dbReference>
<dbReference type="Proteomes" id="UP000271162">
    <property type="component" value="Unassembled WGS sequence"/>
</dbReference>
<organism evidence="6">
    <name type="scientific">Nippostrongylus brasiliensis</name>
    <name type="common">Rat hookworm</name>
    <dbReference type="NCBI Taxonomy" id="27835"/>
    <lineage>
        <taxon>Eukaryota</taxon>
        <taxon>Metazoa</taxon>
        <taxon>Ecdysozoa</taxon>
        <taxon>Nematoda</taxon>
        <taxon>Chromadorea</taxon>
        <taxon>Rhabditida</taxon>
        <taxon>Rhabditina</taxon>
        <taxon>Rhabditomorpha</taxon>
        <taxon>Strongyloidea</taxon>
        <taxon>Heligmosomidae</taxon>
        <taxon>Nippostrongylus</taxon>
    </lineage>
</organism>
<evidence type="ECO:0000259" key="3">
    <source>
        <dbReference type="PROSITE" id="PS50158"/>
    </source>
</evidence>
<sequence length="421" mass="47502">MSTTLSTAQAALTRSSNRLSTTCQDAQGILKTSRLDNPEMQLRKFRGAKIALESNIQYVESAMARYISTADDLDSENIEKKVVDNVTKADDVIHQAQDMLTAVKQRIDEIQHEQASQPSPSTTAPEMTLAPLPIPTFTGRIWEWDSFWNAFDHAVHSKSIDDHFKMNYLLNELDGEAKESIHQYEVSAKTCSLVVAHLKRKYGDKDALIEELLRRLCYCSAKTERLQDQERLCEELTGIVNQLQLKGEHINNTFLQKILIEKFSASVQRAILRQKHQEPADQWNTTKLLSTVKDHITMELKINRQLEVKSDGQANASGYDGPLSRQRGFVCFYCSKPGHPPKSCTEVPTREKRLAVMKKNNLCQNCGNDDHATPQCKKGSCRRCKEFGHHTSICHELDSTTPQSPSTRTSNNKPRPSATAT</sequence>
<dbReference type="InterPro" id="IPR036875">
    <property type="entry name" value="Znf_CCHC_sf"/>
</dbReference>
<name>A0A0N4YCH8_NIPBR</name>
<dbReference type="AlphaFoldDB" id="A0A0N4YCH8"/>
<evidence type="ECO:0000256" key="2">
    <source>
        <dbReference type="SAM" id="MobiDB-lite"/>
    </source>
</evidence>
<dbReference type="PANTHER" id="PTHR47331">
    <property type="entry name" value="PHD-TYPE DOMAIN-CONTAINING PROTEIN"/>
    <property type="match status" value="1"/>
</dbReference>
<dbReference type="GO" id="GO:0008270">
    <property type="term" value="F:zinc ion binding"/>
    <property type="evidence" value="ECO:0007669"/>
    <property type="project" value="UniProtKB-KW"/>
</dbReference>
<dbReference type="OMA" id="HITMELK"/>
<protein>
    <submittedName>
        <fullName evidence="6">CCHC-type domain-containing protein</fullName>
    </submittedName>
</protein>
<dbReference type="SUPFAM" id="SSF57756">
    <property type="entry name" value="Retrovirus zinc finger-like domains"/>
    <property type="match status" value="1"/>
</dbReference>
<feature type="region of interest" description="Disordered" evidence="2">
    <location>
        <begin position="395"/>
        <end position="421"/>
    </location>
</feature>
<reference evidence="4 5" key="2">
    <citation type="submission" date="2018-11" db="EMBL/GenBank/DDBJ databases">
        <authorList>
            <consortium name="Pathogen Informatics"/>
        </authorList>
    </citation>
    <scope>NUCLEOTIDE SEQUENCE [LARGE SCALE GENOMIC DNA]</scope>
</reference>
<keyword evidence="1" id="KW-0862">Zinc</keyword>
<dbReference type="EMBL" id="UYSL01021290">
    <property type="protein sequence ID" value="VDL77836.1"/>
    <property type="molecule type" value="Genomic_DNA"/>
</dbReference>
<keyword evidence="1" id="KW-0863">Zinc-finger</keyword>
<reference evidence="6" key="1">
    <citation type="submission" date="2017-02" db="UniProtKB">
        <authorList>
            <consortium name="WormBaseParasite"/>
        </authorList>
    </citation>
    <scope>IDENTIFICATION</scope>
</reference>
<dbReference type="SMART" id="SM00343">
    <property type="entry name" value="ZnF_C2HC"/>
    <property type="match status" value="3"/>
</dbReference>
<dbReference type="WBParaSite" id="NBR_0001424601-mRNA-1">
    <property type="protein sequence ID" value="NBR_0001424601-mRNA-1"/>
    <property type="gene ID" value="NBR_0001424601"/>
</dbReference>
<evidence type="ECO:0000256" key="1">
    <source>
        <dbReference type="PROSITE-ProRule" id="PRU00047"/>
    </source>
</evidence>
<evidence type="ECO:0000313" key="6">
    <source>
        <dbReference type="WBParaSite" id="NBR_0001424601-mRNA-1"/>
    </source>
</evidence>
<gene>
    <name evidence="4" type="ORF">NBR_LOCUS14247</name>
</gene>